<accession>P73277</accession>
<evidence type="ECO:0000313" key="1">
    <source>
        <dbReference type="EMBL" id="BAA17305.1"/>
    </source>
</evidence>
<evidence type="ECO:0000313" key="2">
    <source>
        <dbReference type="Proteomes" id="UP000001425"/>
    </source>
</evidence>
<protein>
    <submittedName>
        <fullName evidence="1">Slr1148 protein</fullName>
    </submittedName>
</protein>
<dbReference type="IntAct" id="P73277">
    <property type="interactions" value="1"/>
</dbReference>
<dbReference type="eggNOG" id="COG0537">
    <property type="taxonomic scope" value="Bacteria"/>
</dbReference>
<dbReference type="EMBL" id="BA000022">
    <property type="protein sequence ID" value="BAA17305.1"/>
    <property type="molecule type" value="Genomic_DNA"/>
</dbReference>
<dbReference type="Pfam" id="PF14091">
    <property type="entry name" value="DUF4269"/>
    <property type="match status" value="1"/>
</dbReference>
<dbReference type="PaxDb" id="1148-1652383"/>
<reference evidence="1 2" key="1">
    <citation type="journal article" date="1995" name="DNA Res.">
        <title>Sequence analysis of the genome of the unicellular cyanobacterium Synechocystis sp. strain PCC6803. I. Sequence features in the 1 Mb region from map positions 64% to 92% of the genome.</title>
        <authorList>
            <person name="Kaneko T."/>
            <person name="Tanaka A."/>
            <person name="Sato S."/>
            <person name="Kotani H."/>
            <person name="Sazuka T."/>
            <person name="Miyajima N."/>
            <person name="Sugiura M."/>
            <person name="Tabata S."/>
        </authorList>
    </citation>
    <scope>NUCLEOTIDE SEQUENCE [LARGE SCALE GENOMIC DNA]</scope>
    <source>
        <strain evidence="2">ATCC 27184 / PCC 6803 / Kazusa</strain>
    </source>
</reference>
<proteinExistence type="predicted"/>
<sequence>MRIPYEKAIENLDLLANLRIFDPIVIGTPPLGIDVSNSDIDIACYCDDLDRFAGFATRQFESQDGFQIRHGTFQNHESIIVQFNAFEWDVEIFCQPIPTNKQWGVRHFRVEQRLLALSPSLKSTVTELKRSGLKTEPAFAKALGLAGEPYVAILGLEQTDDRELLALTATCKSLAASTTSPLGDRLKP</sequence>
<reference evidence="1 2" key="2">
    <citation type="journal article" date="1996" name="DNA Res.">
        <title>Sequence analysis of the genome of the unicellular cyanobacterium Synechocystis sp. strain PCC6803. II. Sequence determination of the entire genome and assignment of potential protein-coding regions.</title>
        <authorList>
            <person name="Kaneko T."/>
            <person name="Sato S."/>
            <person name="Kotani H."/>
            <person name="Tanaka A."/>
            <person name="Asamizu E."/>
            <person name="Nakamura Y."/>
            <person name="Miyajima N."/>
            <person name="Hirosawa M."/>
            <person name="Sugiura M."/>
            <person name="Sasamoto S."/>
            <person name="Kimura T."/>
            <person name="Hosouchi T."/>
            <person name="Matsuno A."/>
            <person name="Muraki A."/>
            <person name="Nakazaki N."/>
            <person name="Naruo K."/>
            <person name="Okumura S."/>
            <person name="Shimpo S."/>
            <person name="Takeuchi C."/>
            <person name="Wada T."/>
            <person name="Watanabe A."/>
            <person name="Yamada M."/>
            <person name="Yasuda M."/>
            <person name="Tabata S."/>
        </authorList>
    </citation>
    <scope>NUCLEOTIDE SEQUENCE [LARGE SCALE GENOMIC DNA]</scope>
    <source>
        <strain evidence="2">ATCC 27184 / PCC 6803 / Kazusa</strain>
    </source>
</reference>
<keyword evidence="2" id="KW-1185">Reference proteome</keyword>
<dbReference type="InParanoid" id="P73277"/>
<name>P73277_SYNY3</name>
<gene>
    <name evidence="1" type="ordered locus">slr1148</name>
</gene>
<dbReference type="AlphaFoldDB" id="P73277"/>
<dbReference type="KEGG" id="syn:slr1148"/>
<organism evidence="1 2">
    <name type="scientific">Synechocystis sp. (strain ATCC 27184 / PCC 6803 / Kazusa)</name>
    <dbReference type="NCBI Taxonomy" id="1111708"/>
    <lineage>
        <taxon>Bacteria</taxon>
        <taxon>Bacillati</taxon>
        <taxon>Cyanobacteriota</taxon>
        <taxon>Cyanophyceae</taxon>
        <taxon>Synechococcales</taxon>
        <taxon>Merismopediaceae</taxon>
        <taxon>Synechocystis</taxon>
    </lineage>
</organism>
<dbReference type="Proteomes" id="UP000001425">
    <property type="component" value="Chromosome"/>
</dbReference>
<dbReference type="STRING" id="1148.gene:10498168"/>
<dbReference type="InterPro" id="IPR025365">
    <property type="entry name" value="DUF4269"/>
</dbReference>
<dbReference type="PIR" id="S77458">
    <property type="entry name" value="S77458"/>
</dbReference>
<dbReference type="EnsemblBacteria" id="BAA17305">
    <property type="protein sequence ID" value="BAA17305"/>
    <property type="gene ID" value="BAA17305"/>
</dbReference>